<keyword evidence="5" id="KW-0418">Kinase</keyword>
<dbReference type="PROSITE" id="PS00108">
    <property type="entry name" value="PROTEIN_KINASE_ST"/>
    <property type="match status" value="1"/>
</dbReference>
<dbReference type="EMBL" id="BMQQ01000005">
    <property type="protein sequence ID" value="GGT26067.1"/>
    <property type="molecule type" value="Genomic_DNA"/>
</dbReference>
<reference evidence="9" key="2">
    <citation type="submission" date="2020-09" db="EMBL/GenBank/DDBJ databases">
        <authorList>
            <person name="Sun Q."/>
            <person name="Ohkuma M."/>
        </authorList>
    </citation>
    <scope>NUCLEOTIDE SEQUENCE</scope>
    <source>
        <strain evidence="9">JCM 3172</strain>
    </source>
</reference>
<keyword evidence="2" id="KW-0723">Serine/threonine-protein kinase</keyword>
<keyword evidence="4 7" id="KW-0547">Nucleotide-binding</keyword>
<feature type="domain" description="Protein kinase" evidence="8">
    <location>
        <begin position="22"/>
        <end position="302"/>
    </location>
</feature>
<dbReference type="InterPro" id="IPR008271">
    <property type="entry name" value="Ser/Thr_kinase_AS"/>
</dbReference>
<keyword evidence="3" id="KW-0808">Transferase</keyword>
<dbReference type="EC" id="2.7.11.1" evidence="1"/>
<dbReference type="SMART" id="SM00220">
    <property type="entry name" value="S_TKc"/>
    <property type="match status" value="1"/>
</dbReference>
<dbReference type="Proteomes" id="UP000619486">
    <property type="component" value="Unassembled WGS sequence"/>
</dbReference>
<dbReference type="InterPro" id="IPR017441">
    <property type="entry name" value="Protein_kinase_ATP_BS"/>
</dbReference>
<dbReference type="Pfam" id="PF00069">
    <property type="entry name" value="Pkinase"/>
    <property type="match status" value="1"/>
</dbReference>
<evidence type="ECO:0000256" key="2">
    <source>
        <dbReference type="ARBA" id="ARBA00022527"/>
    </source>
</evidence>
<evidence type="ECO:0000256" key="1">
    <source>
        <dbReference type="ARBA" id="ARBA00012513"/>
    </source>
</evidence>
<evidence type="ECO:0000313" key="10">
    <source>
        <dbReference type="Proteomes" id="UP000619486"/>
    </source>
</evidence>
<dbReference type="RefSeq" id="WP_189200947.1">
    <property type="nucleotide sequence ID" value="NZ_BMQQ01000005.1"/>
</dbReference>
<evidence type="ECO:0000256" key="6">
    <source>
        <dbReference type="ARBA" id="ARBA00022840"/>
    </source>
</evidence>
<comment type="caution">
    <text evidence="9">The sequence shown here is derived from an EMBL/GenBank/DDBJ whole genome shotgun (WGS) entry which is preliminary data.</text>
</comment>
<dbReference type="GO" id="GO:0005524">
    <property type="term" value="F:ATP binding"/>
    <property type="evidence" value="ECO:0007669"/>
    <property type="project" value="UniProtKB-UniRule"/>
</dbReference>
<dbReference type="InterPro" id="IPR011009">
    <property type="entry name" value="Kinase-like_dom_sf"/>
</dbReference>
<sequence length="552" mass="59385">MVQGGTPIFDAGVPARVIAGRYRLHTPIGAGGMGEVWQAYDERLDRRVAVKMMLAESPVPPGFQGAAFEETLQTRRARFLREVQITAGIEHLGVPAVYDTGTDEASGRLFVVMQLLQGRELQTFIDETDYESETVPVSWAAAVGAQIASVLDTVHRHDVVHRDIKPSNLMLTPGGVVKVLDFGVAALRGVGTLPRLTQVGMTVGTPPYMSPEQSLANAVGPAADVYALACVLHELLTGKPPFTPDDSRSHMWHHVHTPPPPIRTLRPDVPADIEKLLLAMLTKEAEQRTDAMAVYDTLLPFVHASTGAAATTDESTLDPRLPFLRPFGGRAPSPSVAASYTPTVVVPSPLAPSLAAAAPQGPASGPAALTEQEADAVSDRAARLAQDGQFTQAADALAEAIARAADPELKEGMQFSLAQVKFLAGSHSEALALFEPLAHHYSDRYGDHDEQAQLCWYYAAQCRMELGEATAAIQAFDHVSEATPAPDDEDAVNRYLDALARLMSLHAAAESLPHALHVGDRLRSETSRLRGSDWPGLVQIDAYLRRLRQDLG</sequence>
<feature type="binding site" evidence="7">
    <location>
        <position position="51"/>
    </location>
    <ligand>
        <name>ATP</name>
        <dbReference type="ChEBI" id="CHEBI:30616"/>
    </ligand>
</feature>
<dbReference type="SUPFAM" id="SSF48452">
    <property type="entry name" value="TPR-like"/>
    <property type="match status" value="1"/>
</dbReference>
<gene>
    <name evidence="9" type="ORF">GCM10014713_18910</name>
</gene>
<dbReference type="AlphaFoldDB" id="A0A918GZ87"/>
<dbReference type="CDD" id="cd14014">
    <property type="entry name" value="STKc_PknB_like"/>
    <property type="match status" value="1"/>
</dbReference>
<dbReference type="PROSITE" id="PS00107">
    <property type="entry name" value="PROTEIN_KINASE_ATP"/>
    <property type="match status" value="1"/>
</dbReference>
<dbReference type="Gene3D" id="1.25.40.10">
    <property type="entry name" value="Tetratricopeptide repeat domain"/>
    <property type="match status" value="1"/>
</dbReference>
<dbReference type="PANTHER" id="PTHR43289:SF6">
    <property type="entry name" value="SERINE_THREONINE-PROTEIN KINASE NEKL-3"/>
    <property type="match status" value="1"/>
</dbReference>
<dbReference type="PROSITE" id="PS50011">
    <property type="entry name" value="PROTEIN_KINASE_DOM"/>
    <property type="match status" value="1"/>
</dbReference>
<keyword evidence="6 7" id="KW-0067">ATP-binding</keyword>
<evidence type="ECO:0000256" key="7">
    <source>
        <dbReference type="PROSITE-ProRule" id="PRU10141"/>
    </source>
</evidence>
<dbReference type="InterPro" id="IPR000719">
    <property type="entry name" value="Prot_kinase_dom"/>
</dbReference>
<proteinExistence type="predicted"/>
<keyword evidence="10" id="KW-1185">Reference proteome</keyword>
<evidence type="ECO:0000256" key="3">
    <source>
        <dbReference type="ARBA" id="ARBA00022679"/>
    </source>
</evidence>
<evidence type="ECO:0000259" key="8">
    <source>
        <dbReference type="PROSITE" id="PS50011"/>
    </source>
</evidence>
<accession>A0A918GZ87</accession>
<dbReference type="Gene3D" id="1.10.510.10">
    <property type="entry name" value="Transferase(Phosphotransferase) domain 1"/>
    <property type="match status" value="1"/>
</dbReference>
<evidence type="ECO:0000256" key="4">
    <source>
        <dbReference type="ARBA" id="ARBA00022741"/>
    </source>
</evidence>
<name>A0A918GZ87_9ACTN</name>
<protein>
    <recommendedName>
        <fullName evidence="1">non-specific serine/threonine protein kinase</fullName>
        <ecNumber evidence="1">2.7.11.1</ecNumber>
    </recommendedName>
</protein>
<dbReference type="InterPro" id="IPR011990">
    <property type="entry name" value="TPR-like_helical_dom_sf"/>
</dbReference>
<dbReference type="GO" id="GO:0004674">
    <property type="term" value="F:protein serine/threonine kinase activity"/>
    <property type="evidence" value="ECO:0007669"/>
    <property type="project" value="UniProtKB-KW"/>
</dbReference>
<dbReference type="SUPFAM" id="SSF56112">
    <property type="entry name" value="Protein kinase-like (PK-like)"/>
    <property type="match status" value="1"/>
</dbReference>
<evidence type="ECO:0000256" key="5">
    <source>
        <dbReference type="ARBA" id="ARBA00022777"/>
    </source>
</evidence>
<dbReference type="PANTHER" id="PTHR43289">
    <property type="entry name" value="MITOGEN-ACTIVATED PROTEIN KINASE KINASE KINASE 20-RELATED"/>
    <property type="match status" value="1"/>
</dbReference>
<organism evidence="9 10">
    <name type="scientific">Streptomyces purpureus</name>
    <dbReference type="NCBI Taxonomy" id="1951"/>
    <lineage>
        <taxon>Bacteria</taxon>
        <taxon>Bacillati</taxon>
        <taxon>Actinomycetota</taxon>
        <taxon>Actinomycetes</taxon>
        <taxon>Kitasatosporales</taxon>
        <taxon>Streptomycetaceae</taxon>
        <taxon>Streptomyces</taxon>
    </lineage>
</organism>
<dbReference type="Gene3D" id="3.30.200.20">
    <property type="entry name" value="Phosphorylase Kinase, domain 1"/>
    <property type="match status" value="1"/>
</dbReference>
<reference evidence="9" key="1">
    <citation type="journal article" date="2014" name="Int. J. Syst. Evol. Microbiol.">
        <title>Complete genome sequence of Corynebacterium casei LMG S-19264T (=DSM 44701T), isolated from a smear-ripened cheese.</title>
        <authorList>
            <consortium name="US DOE Joint Genome Institute (JGI-PGF)"/>
            <person name="Walter F."/>
            <person name="Albersmeier A."/>
            <person name="Kalinowski J."/>
            <person name="Ruckert C."/>
        </authorList>
    </citation>
    <scope>NUCLEOTIDE SEQUENCE</scope>
    <source>
        <strain evidence="9">JCM 3172</strain>
    </source>
</reference>
<evidence type="ECO:0000313" key="9">
    <source>
        <dbReference type="EMBL" id="GGT26067.1"/>
    </source>
</evidence>